<evidence type="ECO:0000313" key="5">
    <source>
        <dbReference type="Proteomes" id="UP000318695"/>
    </source>
</evidence>
<dbReference type="AlphaFoldDB" id="A0A502JEX6"/>
<evidence type="ECO:0000256" key="1">
    <source>
        <dbReference type="ARBA" id="ARBA00005801"/>
    </source>
</evidence>
<name>A0A502JEX6_HAEHA</name>
<keyword evidence="2" id="KW-1133">Transmembrane helix</keyword>
<feature type="transmembrane region" description="Helical" evidence="2">
    <location>
        <begin position="85"/>
        <end position="102"/>
    </location>
</feature>
<keyword evidence="2" id="KW-0472">Membrane</keyword>
<dbReference type="EMBL" id="SDPI01000045">
    <property type="protein sequence ID" value="TPG97907.1"/>
    <property type="molecule type" value="Genomic_DNA"/>
</dbReference>
<evidence type="ECO:0000259" key="3">
    <source>
        <dbReference type="Pfam" id="PF01478"/>
    </source>
</evidence>
<dbReference type="RefSeq" id="WP_140578573.1">
    <property type="nucleotide sequence ID" value="NZ_SDPI01000045.1"/>
</dbReference>
<dbReference type="GO" id="GO:0004190">
    <property type="term" value="F:aspartic-type endopeptidase activity"/>
    <property type="evidence" value="ECO:0007669"/>
    <property type="project" value="InterPro"/>
</dbReference>
<dbReference type="Proteomes" id="UP000318695">
    <property type="component" value="Unassembled WGS sequence"/>
</dbReference>
<feature type="transmembrane region" description="Helical" evidence="2">
    <location>
        <begin position="141"/>
        <end position="159"/>
    </location>
</feature>
<gene>
    <name evidence="4" type="ORF">EUX54_08110</name>
</gene>
<feature type="domain" description="Prepilin type IV endopeptidase peptidase" evidence="3">
    <location>
        <begin position="91"/>
        <end position="200"/>
    </location>
</feature>
<dbReference type="Pfam" id="PF01478">
    <property type="entry name" value="Peptidase_A24"/>
    <property type="match status" value="1"/>
</dbReference>
<protein>
    <submittedName>
        <fullName evidence="4">Prepilin peptidase</fullName>
    </submittedName>
</protein>
<evidence type="ECO:0000313" key="4">
    <source>
        <dbReference type="EMBL" id="TPG97907.1"/>
    </source>
</evidence>
<organism evidence="4 5">
    <name type="scientific">Haemophilus haemolyticus</name>
    <dbReference type="NCBI Taxonomy" id="726"/>
    <lineage>
        <taxon>Bacteria</taxon>
        <taxon>Pseudomonadati</taxon>
        <taxon>Pseudomonadota</taxon>
        <taxon>Gammaproteobacteria</taxon>
        <taxon>Pasteurellales</taxon>
        <taxon>Pasteurellaceae</taxon>
        <taxon>Haemophilus</taxon>
    </lineage>
</organism>
<dbReference type="GO" id="GO:0006465">
    <property type="term" value="P:signal peptide processing"/>
    <property type="evidence" value="ECO:0007669"/>
    <property type="project" value="TreeGrafter"/>
</dbReference>
<accession>A0A502JEX6</accession>
<dbReference type="PANTHER" id="PTHR30487:SF0">
    <property type="entry name" value="PREPILIN LEADER PEPTIDASE_N-METHYLTRANSFERASE-RELATED"/>
    <property type="match status" value="1"/>
</dbReference>
<dbReference type="GO" id="GO:0005886">
    <property type="term" value="C:plasma membrane"/>
    <property type="evidence" value="ECO:0007669"/>
    <property type="project" value="TreeGrafter"/>
</dbReference>
<dbReference type="InterPro" id="IPR050882">
    <property type="entry name" value="Prepilin_peptidase/N-MTase"/>
</dbReference>
<dbReference type="InterPro" id="IPR000045">
    <property type="entry name" value="Prepilin_IV_endopep_pep"/>
</dbReference>
<feature type="transmembrane region" description="Helical" evidence="2">
    <location>
        <begin position="7"/>
        <end position="25"/>
    </location>
</feature>
<feature type="transmembrane region" description="Helical" evidence="2">
    <location>
        <begin position="208"/>
        <end position="228"/>
    </location>
</feature>
<feature type="transmembrane region" description="Helical" evidence="2">
    <location>
        <begin position="108"/>
        <end position="129"/>
    </location>
</feature>
<sequence length="229" mass="26054">MIYLASFLFGGISGVVLWCYVSVFITCLQKDIYDAYIELFPENAPFFQPDASTIQQKKCGHILVYFFSVGFLFLFLHLILKNESLSLWAGVVLLMLWTMSYLDWHYQLISPTLCLALFALGVLGAYFYFSPLSLIESLQSSAGFFFVFGLIYGGAKVYYGKEVFGKGDWWLSLGLGSFIPLSHLPHFLLIACLLGIVFTLVYRRKSRFLPFAPFMCISSIVLFIVQIYT</sequence>
<feature type="transmembrane region" description="Helical" evidence="2">
    <location>
        <begin position="179"/>
        <end position="201"/>
    </location>
</feature>
<feature type="transmembrane region" description="Helical" evidence="2">
    <location>
        <begin position="62"/>
        <end position="80"/>
    </location>
</feature>
<reference evidence="4 5" key="1">
    <citation type="submission" date="2019-01" db="EMBL/GenBank/DDBJ databases">
        <title>Comparative genomic analysis identifies haemin-independent Haemophilus haemolyticus: a formal re-classification of Haemophilus intermedius.</title>
        <authorList>
            <person name="Harris T.M."/>
            <person name="Price E.P."/>
            <person name="Sarovich D.S."/>
            <person name="Norskov-Lauritsen N."/>
            <person name="Beissbarth J."/>
            <person name="Chang A.B."/>
            <person name="Smith-Vaughan H.C."/>
        </authorList>
    </citation>
    <scope>NUCLEOTIDE SEQUENCE [LARGE SCALE GENOMIC DNA]</scope>
    <source>
        <strain evidence="4 5">CCUG 30218</strain>
    </source>
</reference>
<proteinExistence type="inferred from homology"/>
<comment type="caution">
    <text evidence="4">The sequence shown here is derived from an EMBL/GenBank/DDBJ whole genome shotgun (WGS) entry which is preliminary data.</text>
</comment>
<dbReference type="PANTHER" id="PTHR30487">
    <property type="entry name" value="TYPE 4 PREPILIN-LIKE PROTEINS LEADER PEPTIDE-PROCESSING ENZYME"/>
    <property type="match status" value="1"/>
</dbReference>
<keyword evidence="2" id="KW-0812">Transmembrane</keyword>
<evidence type="ECO:0000256" key="2">
    <source>
        <dbReference type="SAM" id="Phobius"/>
    </source>
</evidence>
<dbReference type="Gene3D" id="1.20.120.1220">
    <property type="match status" value="1"/>
</dbReference>
<comment type="similarity">
    <text evidence="1">Belongs to the peptidase A24 family.</text>
</comment>